<reference evidence="17" key="1">
    <citation type="submission" date="2023-10" db="EMBL/GenBank/DDBJ databases">
        <title>Genome assemblies of two species of porcelain crab, Petrolisthes cinctipes and Petrolisthes manimaculis (Anomura: Porcellanidae).</title>
        <authorList>
            <person name="Angst P."/>
        </authorList>
    </citation>
    <scope>NUCLEOTIDE SEQUENCE</scope>
    <source>
        <strain evidence="17">PB745_01</strain>
        <tissue evidence="17">Gill</tissue>
    </source>
</reference>
<dbReference type="PANTHER" id="PTHR10404:SF77">
    <property type="entry name" value="GLUTAMATE CARBOXYPEPTIDASE 2 HOMOLOG"/>
    <property type="match status" value="1"/>
</dbReference>
<dbReference type="PROSITE" id="PS50878">
    <property type="entry name" value="RT_POL"/>
    <property type="match status" value="1"/>
</dbReference>
<evidence type="ECO:0000256" key="1">
    <source>
        <dbReference type="ARBA" id="ARBA00001947"/>
    </source>
</evidence>
<dbReference type="GO" id="GO:0008237">
    <property type="term" value="F:metallopeptidase activity"/>
    <property type="evidence" value="ECO:0007669"/>
    <property type="project" value="UniProtKB-KW"/>
</dbReference>
<evidence type="ECO:0000256" key="11">
    <source>
        <dbReference type="ARBA" id="ARBA00023157"/>
    </source>
</evidence>
<dbReference type="CDD" id="cd08022">
    <property type="entry name" value="M28_PSMA_like"/>
    <property type="match status" value="1"/>
</dbReference>
<dbReference type="InterPro" id="IPR039373">
    <property type="entry name" value="Peptidase_M28B"/>
</dbReference>
<dbReference type="GO" id="GO:0046872">
    <property type="term" value="F:metal ion binding"/>
    <property type="evidence" value="ECO:0007669"/>
    <property type="project" value="UniProtKB-KW"/>
</dbReference>
<keyword evidence="6" id="KW-0479">Metal-binding</keyword>
<dbReference type="Pfam" id="PF04389">
    <property type="entry name" value="Peptidase_M28"/>
    <property type="match status" value="1"/>
</dbReference>
<evidence type="ECO:0000256" key="9">
    <source>
        <dbReference type="ARBA" id="ARBA00022837"/>
    </source>
</evidence>
<name>A0AAE1G6E9_PETCI</name>
<dbReference type="InterPro" id="IPR000477">
    <property type="entry name" value="RT_dom"/>
</dbReference>
<evidence type="ECO:0000256" key="15">
    <source>
        <dbReference type="ARBA" id="ARBA00081462"/>
    </source>
</evidence>
<keyword evidence="7" id="KW-0378">Hydrolase</keyword>
<dbReference type="SUPFAM" id="SSF53187">
    <property type="entry name" value="Zn-dependent exopeptidases"/>
    <property type="match status" value="1"/>
</dbReference>
<dbReference type="InterPro" id="IPR007365">
    <property type="entry name" value="TFR-like_dimer_dom"/>
</dbReference>
<sequence>MENETPQGSILSPLLFNLLMEQLVALPFHTGTVLLSYADDLALMVTGKGNKLRKTQQALDLISEKCQDLGLKISAEKTRAMMLKAADPAWQLRVQGIDLAWTNSYQYLGVQYLTNFLAHSRMDGAEAPVEWQGGLNLTYRLGPGLETAGWKVKMDVHTSNIPVTIYNVVAMMQGSEEPDRYVVLGNHRDAWIFGSLDPSSGTASLLELSRVLTQLRNDTGWSPRRSVVLCSWAAEEYGLIGSMEWIEQFGTQLMDRGVVYLNVDMAIEGNVTLRAKSAPLLYDALFQAAAKVPNPNPDEVTAGRPTVYDTWALSTPDSSHPGRPSVLSLGGGSDYLGFQDKYGIPSLDIRYTHGPDMYTEPLYHTLYETFELVDELFDIGFHYHAAVTQLWAIIAVDFADSKVLPFSLVEYSSYVADAHTDLLQHYGDLIATRNISMEYFAEAIDQFSQATANFSSNLPSEDLAGVLEARRINDQMMLVERSFLDRQGLPRRPDYNHVVVAPSSSDEYAGNAFAGLTDALNGIESLSPEEQEDRWREFSQHLAAVTHFLGVAAKVLTLDLW</sequence>
<evidence type="ECO:0000256" key="2">
    <source>
        <dbReference type="ARBA" id="ARBA00004221"/>
    </source>
</evidence>
<keyword evidence="4" id="KW-0031">Aminopeptidase</keyword>
<dbReference type="FunFam" id="3.40.630.10:FF:000101">
    <property type="entry name" value="N-acetylated alpha-linked acidic dipeptidase like 1"/>
    <property type="match status" value="1"/>
</dbReference>
<dbReference type="InterPro" id="IPR007484">
    <property type="entry name" value="Peptidase_M28"/>
</dbReference>
<comment type="subcellular location">
    <subcellularLocation>
        <location evidence="2">Apical cell membrane</location>
    </subcellularLocation>
</comment>
<dbReference type="SUPFAM" id="SSF47672">
    <property type="entry name" value="Transferrin receptor-like dimerisation domain"/>
    <property type="match status" value="1"/>
</dbReference>
<dbReference type="InterPro" id="IPR036757">
    <property type="entry name" value="TFR-like_dimer_dom_sf"/>
</dbReference>
<dbReference type="Pfam" id="PF04253">
    <property type="entry name" value="TFR_dimer"/>
    <property type="match status" value="1"/>
</dbReference>
<comment type="caution">
    <text evidence="17">The sequence shown here is derived from an EMBL/GenBank/DDBJ whole genome shotgun (WGS) entry which is preliminary data.</text>
</comment>
<dbReference type="EMBL" id="JAWQEG010000725">
    <property type="protein sequence ID" value="KAK3886160.1"/>
    <property type="molecule type" value="Genomic_DNA"/>
</dbReference>
<comment type="similarity">
    <text evidence="3">Belongs to the peptidase M28 family. M28B subfamily.</text>
</comment>
<dbReference type="GO" id="GO:0016324">
    <property type="term" value="C:apical plasma membrane"/>
    <property type="evidence" value="ECO:0007669"/>
    <property type="project" value="UniProtKB-SubCell"/>
</dbReference>
<dbReference type="Gene3D" id="1.20.930.40">
    <property type="entry name" value="Transferrin receptor-like, dimerisation domain"/>
    <property type="match status" value="1"/>
</dbReference>
<dbReference type="GO" id="GO:0006508">
    <property type="term" value="P:proteolysis"/>
    <property type="evidence" value="ECO:0007669"/>
    <property type="project" value="UniProtKB-KW"/>
</dbReference>
<evidence type="ECO:0000256" key="5">
    <source>
        <dbReference type="ARBA" id="ARBA00022670"/>
    </source>
</evidence>
<protein>
    <recommendedName>
        <fullName evidence="14">Aminopeptidase NAALADL1</fullName>
    </recommendedName>
    <alternativeName>
        <fullName evidence="15">N-acetylated-alpha-linked acidic dipeptidase-like protein</fullName>
    </alternativeName>
</protein>
<evidence type="ECO:0000256" key="12">
    <source>
        <dbReference type="ARBA" id="ARBA00023180"/>
    </source>
</evidence>
<organism evidence="17 18">
    <name type="scientific">Petrolisthes cinctipes</name>
    <name type="common">Flat porcelain crab</name>
    <dbReference type="NCBI Taxonomy" id="88211"/>
    <lineage>
        <taxon>Eukaryota</taxon>
        <taxon>Metazoa</taxon>
        <taxon>Ecdysozoa</taxon>
        <taxon>Arthropoda</taxon>
        <taxon>Crustacea</taxon>
        <taxon>Multicrustacea</taxon>
        <taxon>Malacostraca</taxon>
        <taxon>Eumalacostraca</taxon>
        <taxon>Eucarida</taxon>
        <taxon>Decapoda</taxon>
        <taxon>Pleocyemata</taxon>
        <taxon>Anomura</taxon>
        <taxon>Galatheoidea</taxon>
        <taxon>Porcellanidae</taxon>
        <taxon>Petrolisthes</taxon>
    </lineage>
</organism>
<evidence type="ECO:0000256" key="13">
    <source>
        <dbReference type="ARBA" id="ARBA00059290"/>
    </source>
</evidence>
<feature type="domain" description="Reverse transcriptase" evidence="16">
    <location>
        <begin position="1"/>
        <end position="112"/>
    </location>
</feature>
<keyword evidence="8" id="KW-0862">Zinc</keyword>
<evidence type="ECO:0000313" key="18">
    <source>
        <dbReference type="Proteomes" id="UP001286313"/>
    </source>
</evidence>
<evidence type="ECO:0000256" key="7">
    <source>
        <dbReference type="ARBA" id="ARBA00022801"/>
    </source>
</evidence>
<keyword evidence="5" id="KW-0645">Protease</keyword>
<dbReference type="AlphaFoldDB" id="A0AAE1G6E9"/>
<evidence type="ECO:0000313" key="17">
    <source>
        <dbReference type="EMBL" id="KAK3886160.1"/>
    </source>
</evidence>
<dbReference type="InterPro" id="IPR043502">
    <property type="entry name" value="DNA/RNA_pol_sf"/>
</dbReference>
<evidence type="ECO:0000256" key="6">
    <source>
        <dbReference type="ARBA" id="ARBA00022723"/>
    </source>
</evidence>
<dbReference type="FunFam" id="1.20.930.40:FF:000001">
    <property type="entry name" value="N-acetylated-alpha-linked acidic dipeptidase 2"/>
    <property type="match status" value="1"/>
</dbReference>
<comment type="cofactor">
    <cofactor evidence="1">
        <name>Zn(2+)</name>
        <dbReference type="ChEBI" id="CHEBI:29105"/>
    </cofactor>
</comment>
<evidence type="ECO:0000256" key="10">
    <source>
        <dbReference type="ARBA" id="ARBA00023049"/>
    </source>
</evidence>
<evidence type="ECO:0000256" key="4">
    <source>
        <dbReference type="ARBA" id="ARBA00022438"/>
    </source>
</evidence>
<gene>
    <name evidence="17" type="ORF">Pcinc_009662</name>
</gene>
<dbReference type="Gene3D" id="3.40.630.10">
    <property type="entry name" value="Zn peptidases"/>
    <property type="match status" value="1"/>
</dbReference>
<dbReference type="GO" id="GO:0004177">
    <property type="term" value="F:aminopeptidase activity"/>
    <property type="evidence" value="ECO:0007669"/>
    <property type="project" value="UniProtKB-KW"/>
</dbReference>
<keyword evidence="10" id="KW-0482">Metalloprotease</keyword>
<dbReference type="Proteomes" id="UP001286313">
    <property type="component" value="Unassembled WGS sequence"/>
</dbReference>
<dbReference type="SUPFAM" id="SSF56672">
    <property type="entry name" value="DNA/RNA polymerases"/>
    <property type="match status" value="1"/>
</dbReference>
<evidence type="ECO:0000256" key="3">
    <source>
        <dbReference type="ARBA" id="ARBA00005634"/>
    </source>
</evidence>
<evidence type="ECO:0000256" key="14">
    <source>
        <dbReference type="ARBA" id="ARBA00068168"/>
    </source>
</evidence>
<keyword evidence="11" id="KW-1015">Disulfide bond</keyword>
<dbReference type="GO" id="GO:0071897">
    <property type="term" value="P:DNA biosynthetic process"/>
    <property type="evidence" value="ECO:0007669"/>
    <property type="project" value="UniProtKB-ARBA"/>
</dbReference>
<keyword evidence="18" id="KW-1185">Reference proteome</keyword>
<dbReference type="PANTHER" id="PTHR10404">
    <property type="entry name" value="N-ACETYLATED-ALPHA-LINKED ACIDIC DIPEPTIDASE"/>
    <property type="match status" value="1"/>
</dbReference>
<comment type="function">
    <text evidence="13">Aminopeptidase with broad substrate specificity. Has lower activity with substrates that have Asp or Glu in the P2' position, or Pro in the P3' position. Lacks activity with substrates that have both Pro in the P3' position and Asp or Glu in the P2' position. Lacks carboxypeptidase activity. Lacks dipeptidyl-peptidase IV type activity.</text>
</comment>
<evidence type="ECO:0000259" key="16">
    <source>
        <dbReference type="PROSITE" id="PS50878"/>
    </source>
</evidence>
<dbReference type="GO" id="GO:0004180">
    <property type="term" value="F:carboxypeptidase activity"/>
    <property type="evidence" value="ECO:0007669"/>
    <property type="project" value="TreeGrafter"/>
</dbReference>
<keyword evidence="9" id="KW-0106">Calcium</keyword>
<accession>A0AAE1G6E9</accession>
<evidence type="ECO:0000256" key="8">
    <source>
        <dbReference type="ARBA" id="ARBA00022833"/>
    </source>
</evidence>
<dbReference type="Pfam" id="PF00078">
    <property type="entry name" value="RVT_1"/>
    <property type="match status" value="1"/>
</dbReference>
<keyword evidence="12" id="KW-0325">Glycoprotein</keyword>
<proteinExistence type="inferred from homology"/>